<dbReference type="PANTHER" id="PTHR11430:SF70">
    <property type="entry name" value="UTEROCALIN"/>
    <property type="match status" value="1"/>
</dbReference>
<dbReference type="Ensembl" id="ENSCAFT00020001759.1">
    <property type="protein sequence ID" value="ENSCAFP00020001496.1"/>
    <property type="gene ID" value="ENSCAFG00020001347.1"/>
</dbReference>
<dbReference type="Proteomes" id="UP000694391">
    <property type="component" value="Unplaced"/>
</dbReference>
<evidence type="ECO:0000256" key="1">
    <source>
        <dbReference type="ARBA" id="ARBA00006889"/>
    </source>
</evidence>
<reference evidence="2" key="1">
    <citation type="submission" date="2025-08" db="UniProtKB">
        <authorList>
            <consortium name="Ensembl"/>
        </authorList>
    </citation>
    <scope>IDENTIFICATION</scope>
</reference>
<keyword evidence="3" id="KW-1185">Reference proteome</keyword>
<dbReference type="GO" id="GO:0005615">
    <property type="term" value="C:extracellular space"/>
    <property type="evidence" value="ECO:0007669"/>
    <property type="project" value="TreeGrafter"/>
</dbReference>
<organism evidence="2 3">
    <name type="scientific">Canis lupus dingo</name>
    <name type="common">dingo</name>
    <dbReference type="NCBI Taxonomy" id="286419"/>
    <lineage>
        <taxon>Eukaryota</taxon>
        <taxon>Metazoa</taxon>
        <taxon>Chordata</taxon>
        <taxon>Craniata</taxon>
        <taxon>Vertebrata</taxon>
        <taxon>Euteleostomi</taxon>
        <taxon>Mammalia</taxon>
        <taxon>Eutheria</taxon>
        <taxon>Laurasiatheria</taxon>
        <taxon>Carnivora</taxon>
        <taxon>Caniformia</taxon>
        <taxon>Canidae</taxon>
        <taxon>Canis</taxon>
    </lineage>
</organism>
<name>A0A8C0JL92_CANLU</name>
<comment type="similarity">
    <text evidence="1">Belongs to the calycin superfamily. Lipocalin family.</text>
</comment>
<evidence type="ECO:0000313" key="3">
    <source>
        <dbReference type="Proteomes" id="UP000694391"/>
    </source>
</evidence>
<sequence>MGCAPFHSFGCHIASLSSSDLSLLSISLSLRRGTGQGTRQPHCSLSCNSTTTSTQQVNGNWFSTAQASDDLELLQEDSDMMFFIHKIHVILQTIEIKGMPPTLPPRSTDAGHNMIFLKDVGPHRFAIFCAHSNWHGKKRVVVNPLSWTPPVSCDVMQRFKNYCKSHRISPANTIRLWSGGDRCPHGHLATPRLPPPSPRQAP</sequence>
<reference evidence="2" key="2">
    <citation type="submission" date="2025-09" db="UniProtKB">
        <authorList>
            <consortium name="Ensembl"/>
        </authorList>
    </citation>
    <scope>IDENTIFICATION</scope>
</reference>
<dbReference type="SUPFAM" id="SSF50814">
    <property type="entry name" value="Lipocalins"/>
    <property type="match status" value="1"/>
</dbReference>
<dbReference type="InterPro" id="IPR002345">
    <property type="entry name" value="Lipocalin"/>
</dbReference>
<dbReference type="GeneTree" id="ENSGT00940000173695"/>
<protein>
    <submittedName>
        <fullName evidence="2">Uncharacterized protein</fullName>
    </submittedName>
</protein>
<dbReference type="GO" id="GO:0036094">
    <property type="term" value="F:small molecule binding"/>
    <property type="evidence" value="ECO:0007669"/>
    <property type="project" value="InterPro"/>
</dbReference>
<dbReference type="InterPro" id="IPR012674">
    <property type="entry name" value="Calycin"/>
</dbReference>
<evidence type="ECO:0000313" key="2">
    <source>
        <dbReference type="Ensembl" id="ENSCAFP00020001496.1"/>
    </source>
</evidence>
<dbReference type="AlphaFoldDB" id="A0A8C0JL92"/>
<dbReference type="Gene3D" id="2.40.128.20">
    <property type="match status" value="2"/>
</dbReference>
<dbReference type="PANTHER" id="PTHR11430">
    <property type="entry name" value="LIPOCALIN"/>
    <property type="match status" value="1"/>
</dbReference>
<accession>A0A8C0JL92</accession>
<proteinExistence type="inferred from homology"/>